<sequence length="371" mass="43433">MKVHFDNQIFRSQKFGGISHYFAELFDFLPDYGIQPITQLSYTYNENYQRIGKEHWLERLTNGPYFKGRDRLKVYLRQKAQDTLNKKLSTGEVAVFHPTYYEDYYLEYLHPSTKLIVTVHDMTHELYIARQEGHGGFMEIRNKKKLLPRADKIIAISENTKRDILHLFPQIDTDKISVIHHGIRLPGELKVSKGEDSDHFLFVGNRSGYKNFNWLLENIADFLIQENLRLMCYGSGPFSQEEKNSLSNLGLRDLVLHQPFIAQEDLYHHYQGALGFLFPSVYEGFGYPILESWLNACPVILPRASCFPEIGGDAALFYEVDDRPSFVRCLEQLRNREERLHYVERGQNRVQQFSMDSCVHKHVHLYQSVLT</sequence>
<dbReference type="PANTHER" id="PTHR46401:SF2">
    <property type="entry name" value="GLYCOSYLTRANSFERASE WBBK-RELATED"/>
    <property type="match status" value="1"/>
</dbReference>
<dbReference type="InterPro" id="IPR001296">
    <property type="entry name" value="Glyco_trans_1"/>
</dbReference>
<dbReference type="AlphaFoldDB" id="A0A5C6RN08"/>
<dbReference type="PANTHER" id="PTHR46401">
    <property type="entry name" value="GLYCOSYLTRANSFERASE WBBK-RELATED"/>
    <property type="match status" value="1"/>
</dbReference>
<dbReference type="OrthoDB" id="9801609at2"/>
<dbReference type="SUPFAM" id="SSF53756">
    <property type="entry name" value="UDP-Glycosyltransferase/glycogen phosphorylase"/>
    <property type="match status" value="1"/>
</dbReference>
<keyword evidence="5" id="KW-1185">Reference proteome</keyword>
<evidence type="ECO:0000259" key="3">
    <source>
        <dbReference type="Pfam" id="PF13439"/>
    </source>
</evidence>
<dbReference type="Pfam" id="PF00534">
    <property type="entry name" value="Glycos_transf_1"/>
    <property type="match status" value="1"/>
</dbReference>
<proteinExistence type="predicted"/>
<gene>
    <name evidence="4" type="ORF">FRY97_08255</name>
</gene>
<accession>A0A5C6RN08</accession>
<dbReference type="RefSeq" id="WP_147166974.1">
    <property type="nucleotide sequence ID" value="NZ_VOOR01000013.1"/>
</dbReference>
<evidence type="ECO:0000259" key="2">
    <source>
        <dbReference type="Pfam" id="PF00534"/>
    </source>
</evidence>
<keyword evidence="1 4" id="KW-0808">Transferase</keyword>
<dbReference type="GO" id="GO:0009103">
    <property type="term" value="P:lipopolysaccharide biosynthetic process"/>
    <property type="evidence" value="ECO:0007669"/>
    <property type="project" value="TreeGrafter"/>
</dbReference>
<dbReference type="InterPro" id="IPR028098">
    <property type="entry name" value="Glyco_trans_4-like_N"/>
</dbReference>
<feature type="domain" description="Glycosyltransferase subfamily 4-like N-terminal" evidence="3">
    <location>
        <begin position="16"/>
        <end position="184"/>
    </location>
</feature>
<evidence type="ECO:0000313" key="5">
    <source>
        <dbReference type="Proteomes" id="UP000321580"/>
    </source>
</evidence>
<organism evidence="4 5">
    <name type="scientific">Phaeodactylibacter luteus</name>
    <dbReference type="NCBI Taxonomy" id="1564516"/>
    <lineage>
        <taxon>Bacteria</taxon>
        <taxon>Pseudomonadati</taxon>
        <taxon>Bacteroidota</taxon>
        <taxon>Saprospiria</taxon>
        <taxon>Saprospirales</taxon>
        <taxon>Haliscomenobacteraceae</taxon>
        <taxon>Phaeodactylibacter</taxon>
    </lineage>
</organism>
<evidence type="ECO:0000313" key="4">
    <source>
        <dbReference type="EMBL" id="TXB63798.1"/>
    </source>
</evidence>
<feature type="domain" description="Glycosyl transferase family 1" evidence="2">
    <location>
        <begin position="193"/>
        <end position="346"/>
    </location>
</feature>
<dbReference type="GO" id="GO:0016757">
    <property type="term" value="F:glycosyltransferase activity"/>
    <property type="evidence" value="ECO:0007669"/>
    <property type="project" value="InterPro"/>
</dbReference>
<evidence type="ECO:0000256" key="1">
    <source>
        <dbReference type="ARBA" id="ARBA00022679"/>
    </source>
</evidence>
<dbReference type="EMBL" id="VOOR01000013">
    <property type="protein sequence ID" value="TXB63798.1"/>
    <property type="molecule type" value="Genomic_DNA"/>
</dbReference>
<dbReference type="Gene3D" id="3.40.50.2000">
    <property type="entry name" value="Glycogen Phosphorylase B"/>
    <property type="match status" value="2"/>
</dbReference>
<protein>
    <submittedName>
        <fullName evidence="4">Glycosyltransferase family 4 protein</fullName>
    </submittedName>
</protein>
<dbReference type="Pfam" id="PF13439">
    <property type="entry name" value="Glyco_transf_4"/>
    <property type="match status" value="1"/>
</dbReference>
<dbReference type="Proteomes" id="UP000321580">
    <property type="component" value="Unassembled WGS sequence"/>
</dbReference>
<dbReference type="CDD" id="cd03809">
    <property type="entry name" value="GT4_MtfB-like"/>
    <property type="match status" value="1"/>
</dbReference>
<name>A0A5C6RN08_9BACT</name>
<reference evidence="4 5" key="1">
    <citation type="submission" date="2019-08" db="EMBL/GenBank/DDBJ databases">
        <title>Genome of Phaeodactylibacter luteus.</title>
        <authorList>
            <person name="Bowman J.P."/>
        </authorList>
    </citation>
    <scope>NUCLEOTIDE SEQUENCE [LARGE SCALE GENOMIC DNA]</scope>
    <source>
        <strain evidence="4 5">KCTC 42180</strain>
    </source>
</reference>
<comment type="caution">
    <text evidence="4">The sequence shown here is derived from an EMBL/GenBank/DDBJ whole genome shotgun (WGS) entry which is preliminary data.</text>
</comment>